<evidence type="ECO:0008006" key="3">
    <source>
        <dbReference type="Google" id="ProtNLM"/>
    </source>
</evidence>
<evidence type="ECO:0000313" key="2">
    <source>
        <dbReference type="Proteomes" id="UP001173578"/>
    </source>
</evidence>
<reference evidence="1" key="1">
    <citation type="submission" date="2020-06" db="EMBL/GenBank/DDBJ databases">
        <authorList>
            <person name="Dong N."/>
        </authorList>
    </citation>
    <scope>NUCLEOTIDE SEQUENCE</scope>
    <source>
        <strain evidence="1">210</strain>
    </source>
</reference>
<gene>
    <name evidence="1" type="ORF">HX095_10745</name>
</gene>
<dbReference type="PROSITE" id="PS51257">
    <property type="entry name" value="PROKAR_LIPOPROTEIN"/>
    <property type="match status" value="1"/>
</dbReference>
<comment type="caution">
    <text evidence="1">The sequence shown here is derived from an EMBL/GenBank/DDBJ whole genome shotgun (WGS) entry which is preliminary data.</text>
</comment>
<organism evidence="1 2">
    <name type="scientific">Empedobacter falsenii</name>
    <dbReference type="NCBI Taxonomy" id="343874"/>
    <lineage>
        <taxon>Bacteria</taxon>
        <taxon>Pseudomonadati</taxon>
        <taxon>Bacteroidota</taxon>
        <taxon>Flavobacteriia</taxon>
        <taxon>Flavobacteriales</taxon>
        <taxon>Weeksellaceae</taxon>
        <taxon>Empedobacter</taxon>
    </lineage>
</organism>
<dbReference type="RefSeq" id="WP_286486230.1">
    <property type="nucleotide sequence ID" value="NZ_JACALR010000004.1"/>
</dbReference>
<dbReference type="EMBL" id="JACALR010000004">
    <property type="protein sequence ID" value="MDM1551688.1"/>
    <property type="molecule type" value="Genomic_DNA"/>
</dbReference>
<evidence type="ECO:0000313" key="1">
    <source>
        <dbReference type="EMBL" id="MDM1551688.1"/>
    </source>
</evidence>
<name>A0AAW7DJ46_9FLAO</name>
<proteinExistence type="predicted"/>
<sequence length="169" mass="19930">MKQIALLLILILFSCKGQSVDTLEEVKNSELIKIEVIGLKPKTDSLFTSFTIPKTYLLKSSKKIKFIDINYYNHPHNNNQTGYIIYDKIINPEDSININLFYYKLISIEDFKKITNQTDFKNNEIYKVIDNKEIYNILEGYKKDDIRFRYYHKNDLNNTIAKSISVNLE</sequence>
<accession>A0AAW7DJ46</accession>
<reference evidence="1" key="2">
    <citation type="journal article" date="2022" name="Sci. Total Environ.">
        <title>Prevalence, transmission, and molecular epidemiology of tet(X)-positive bacteria among humans, animals, and environmental niches in China: An epidemiological, and genomic-based study.</title>
        <authorList>
            <person name="Dong N."/>
            <person name="Zeng Y."/>
            <person name="Cai C."/>
            <person name="Sun C."/>
            <person name="Lu J."/>
            <person name="Liu C."/>
            <person name="Zhou H."/>
            <person name="Sun Q."/>
            <person name="Shu L."/>
            <person name="Wang H."/>
            <person name="Wang Y."/>
            <person name="Wang S."/>
            <person name="Wu C."/>
            <person name="Chan E.W."/>
            <person name="Chen G."/>
            <person name="Shen Z."/>
            <person name="Chen S."/>
            <person name="Zhang R."/>
        </authorList>
    </citation>
    <scope>NUCLEOTIDE SEQUENCE</scope>
    <source>
        <strain evidence="1">210</strain>
    </source>
</reference>
<dbReference type="AlphaFoldDB" id="A0AAW7DJ46"/>
<dbReference type="Proteomes" id="UP001173578">
    <property type="component" value="Unassembled WGS sequence"/>
</dbReference>
<protein>
    <recommendedName>
        <fullName evidence="3">Lipoprotein</fullName>
    </recommendedName>
</protein>